<reference evidence="2" key="1">
    <citation type="submission" date="2020-10" db="EMBL/GenBank/DDBJ databases">
        <authorList>
            <person name="Gilroy R."/>
        </authorList>
    </citation>
    <scope>NUCLEOTIDE SEQUENCE</scope>
    <source>
        <strain evidence="2">CHK191-8634</strain>
    </source>
</reference>
<reference evidence="2" key="2">
    <citation type="journal article" date="2021" name="PeerJ">
        <title>Extensive microbial diversity within the chicken gut microbiome revealed by metagenomics and culture.</title>
        <authorList>
            <person name="Gilroy R."/>
            <person name="Ravi A."/>
            <person name="Getino M."/>
            <person name="Pursley I."/>
            <person name="Horton D.L."/>
            <person name="Alikhan N.F."/>
            <person name="Baker D."/>
            <person name="Gharbi K."/>
            <person name="Hall N."/>
            <person name="Watson M."/>
            <person name="Adriaenssens E.M."/>
            <person name="Foster-Nyarko E."/>
            <person name="Jarju S."/>
            <person name="Secka A."/>
            <person name="Antonio M."/>
            <person name="Oren A."/>
            <person name="Chaudhuri R.R."/>
            <person name="La Ragione R."/>
            <person name="Hildebrand F."/>
            <person name="Pallen M.J."/>
        </authorList>
    </citation>
    <scope>NUCLEOTIDE SEQUENCE</scope>
    <source>
        <strain evidence="2">CHK191-8634</strain>
    </source>
</reference>
<proteinExistence type="predicted"/>
<dbReference type="InterPro" id="IPR030934">
    <property type="entry name" value="Intein_C"/>
</dbReference>
<name>A0A9D1IW94_9CLOT</name>
<dbReference type="GO" id="GO:0016539">
    <property type="term" value="P:intein-mediated protein splicing"/>
    <property type="evidence" value="ECO:0007669"/>
    <property type="project" value="InterPro"/>
</dbReference>
<evidence type="ECO:0000259" key="1">
    <source>
        <dbReference type="SMART" id="SM00306"/>
    </source>
</evidence>
<sequence>MPLKRAPNAKELEKLIAIFLKAETDIINEIGRLRSMGNVDYHAVAALERVQAILRKMESDSWEYVPRMIEREFYVRVPEARRIEGETVQKHAAGYANAAALTGEQTAIVDRLAMNLMGEITDACMTAMETVQSAIIGRIEPDVYRRVGLEQVAAQAAAGRGVNQSVPAFVEALRREGVRAFTDKAGRNWSLHTYCTMASRTTQRQAEVSAVLTADPEQDLYQISSHGTTCSICAPLEGRVYSRSGTDPDFPPLTLAFGKVDPNGPDNLANTWLNIHPNCLVPGGLVLAEGVVAHSSREYSGPVVTLETSHGNRITVTPNHPILTTKGFIAAGMLQKGDKIIEAAGKYRFLFGEAPNDINIPTPIEDIGHSIIETSGSSAISVKGAAVQFHGDGIPDSEVKIVLPKGLAKGENNSLRCQPISKNCFPSAHFRRRFFFPKRALFEVFNRSFGSAHSIMCCSGLISRIKPVPIQSEQLANIGLRFSASGSDFCIAHPLIMKLKKPLKLIGASFNVTRSNVKKFFGRLWCKYPIVNHSALDGVFGYAKMFRHLRISDPLAAERLQSLFCQDALVVSNLVHVSTSQYSGKVYNLQTEHGFYTYNNIVTHNCLHALIPWTPAGRSEKEIREIRDFSDPRKNPLTHDPRDDKQIEAYRKKEAARRRWLASYRQWERYRMTLGDKVPRTFQTFDRHKKANDDKYKAWERLYRDANNNAGTD</sequence>
<dbReference type="Pfam" id="PF14890">
    <property type="entry name" value="Intein_splicing"/>
    <property type="match status" value="1"/>
</dbReference>
<evidence type="ECO:0000313" key="2">
    <source>
        <dbReference type="EMBL" id="HIU43881.1"/>
    </source>
</evidence>
<dbReference type="CDD" id="cd00081">
    <property type="entry name" value="Hint"/>
    <property type="match status" value="1"/>
</dbReference>
<gene>
    <name evidence="2" type="ORF">IAB67_06255</name>
</gene>
<dbReference type="InterPro" id="IPR006141">
    <property type="entry name" value="Intein_N"/>
</dbReference>
<dbReference type="SMART" id="SM00306">
    <property type="entry name" value="HintN"/>
    <property type="match status" value="1"/>
</dbReference>
<comment type="caution">
    <text evidence="2">The sequence shown here is derived from an EMBL/GenBank/DDBJ whole genome shotgun (WGS) entry which is preliminary data.</text>
</comment>
<dbReference type="InterPro" id="IPR003587">
    <property type="entry name" value="Hint_dom_N"/>
</dbReference>
<dbReference type="AlphaFoldDB" id="A0A9D1IW94"/>
<dbReference type="EMBL" id="DVMR01000050">
    <property type="protein sequence ID" value="HIU43881.1"/>
    <property type="molecule type" value="Genomic_DNA"/>
</dbReference>
<protein>
    <recommendedName>
        <fullName evidence="1">Hint domain-containing protein</fullName>
    </recommendedName>
</protein>
<dbReference type="SUPFAM" id="SSF51294">
    <property type="entry name" value="Hedgehog/intein (Hint) domain"/>
    <property type="match status" value="1"/>
</dbReference>
<feature type="domain" description="Hint" evidence="1">
    <location>
        <begin position="257"/>
        <end position="344"/>
    </location>
</feature>
<accession>A0A9D1IW94</accession>
<dbReference type="InterPro" id="IPR036844">
    <property type="entry name" value="Hint_dom_sf"/>
</dbReference>
<dbReference type="InterPro" id="IPR009319">
    <property type="entry name" value="Phage_A118_VSP1"/>
</dbReference>
<evidence type="ECO:0000313" key="3">
    <source>
        <dbReference type="Proteomes" id="UP000824073"/>
    </source>
</evidence>
<dbReference type="Proteomes" id="UP000824073">
    <property type="component" value="Unassembled WGS sequence"/>
</dbReference>
<dbReference type="Pfam" id="PF06152">
    <property type="entry name" value="Phage_min_cap2"/>
    <property type="match status" value="1"/>
</dbReference>
<dbReference type="PROSITE" id="PS50818">
    <property type="entry name" value="INTEIN_C_TER"/>
    <property type="match status" value="1"/>
</dbReference>
<dbReference type="Gene3D" id="2.170.16.10">
    <property type="entry name" value="Hedgehog/Intein (Hint) domain"/>
    <property type="match status" value="1"/>
</dbReference>
<dbReference type="GO" id="GO:0005198">
    <property type="term" value="F:structural molecule activity"/>
    <property type="evidence" value="ECO:0007669"/>
    <property type="project" value="InterPro"/>
</dbReference>
<dbReference type="PROSITE" id="PS50817">
    <property type="entry name" value="INTEIN_N_TER"/>
    <property type="match status" value="1"/>
</dbReference>
<organism evidence="2 3">
    <name type="scientific">Candidatus Ventrousia excrementavium</name>
    <dbReference type="NCBI Taxonomy" id="2840961"/>
    <lineage>
        <taxon>Bacteria</taxon>
        <taxon>Bacillati</taxon>
        <taxon>Bacillota</taxon>
        <taxon>Clostridia</taxon>
        <taxon>Eubacteriales</taxon>
        <taxon>Clostridiaceae</taxon>
        <taxon>Clostridiaceae incertae sedis</taxon>
        <taxon>Candidatus Ventrousia</taxon>
    </lineage>
</organism>